<dbReference type="Proteomes" id="UP000054632">
    <property type="component" value="Unassembled WGS sequence"/>
</dbReference>
<sequence>MLHLISAVAIHRRRDEKLSFHFTKVPFRVIEVIKTSSVQFRGHINREKAGHSHNGNNTNNTAQFKEALLLLI</sequence>
<accession>A0A0V1EK67</accession>
<protein>
    <submittedName>
        <fullName evidence="1">Uncharacterized protein</fullName>
    </submittedName>
</protein>
<gene>
    <name evidence="1" type="ORF">T4A_6399</name>
</gene>
<dbReference type="AlphaFoldDB" id="A0A0V1EK67"/>
<name>A0A0V1EK67_TRIPS</name>
<comment type="caution">
    <text evidence="1">The sequence shown here is derived from an EMBL/GenBank/DDBJ whole genome shotgun (WGS) entry which is preliminary data.</text>
</comment>
<dbReference type="EMBL" id="JYDR01000027">
    <property type="protein sequence ID" value="KRY74199.1"/>
    <property type="molecule type" value="Genomic_DNA"/>
</dbReference>
<evidence type="ECO:0000313" key="2">
    <source>
        <dbReference type="Proteomes" id="UP000054632"/>
    </source>
</evidence>
<evidence type="ECO:0000313" key="1">
    <source>
        <dbReference type="EMBL" id="KRY74199.1"/>
    </source>
</evidence>
<reference evidence="1 2" key="1">
    <citation type="submission" date="2015-01" db="EMBL/GenBank/DDBJ databases">
        <title>Evolution of Trichinella species and genotypes.</title>
        <authorList>
            <person name="Korhonen P.K."/>
            <person name="Edoardo P."/>
            <person name="Giuseppe L.R."/>
            <person name="Gasser R.B."/>
        </authorList>
    </citation>
    <scope>NUCLEOTIDE SEQUENCE [LARGE SCALE GENOMIC DNA]</scope>
    <source>
        <strain evidence="1">ISS13</strain>
    </source>
</reference>
<proteinExistence type="predicted"/>
<organism evidence="1 2">
    <name type="scientific">Trichinella pseudospiralis</name>
    <name type="common">Parasitic roundworm</name>
    <dbReference type="NCBI Taxonomy" id="6337"/>
    <lineage>
        <taxon>Eukaryota</taxon>
        <taxon>Metazoa</taxon>
        <taxon>Ecdysozoa</taxon>
        <taxon>Nematoda</taxon>
        <taxon>Enoplea</taxon>
        <taxon>Dorylaimia</taxon>
        <taxon>Trichinellida</taxon>
        <taxon>Trichinellidae</taxon>
        <taxon>Trichinella</taxon>
    </lineage>
</organism>